<dbReference type="RefSeq" id="WP_177201659.1">
    <property type="nucleotide sequence ID" value="NZ_FOXO01000020.1"/>
</dbReference>
<dbReference type="Proteomes" id="UP000182624">
    <property type="component" value="Unassembled WGS sequence"/>
</dbReference>
<keyword evidence="2" id="KW-1185">Reference proteome</keyword>
<dbReference type="EMBL" id="FOXO01000020">
    <property type="protein sequence ID" value="SFQ14701.1"/>
    <property type="molecule type" value="Genomic_DNA"/>
</dbReference>
<accession>A0A1I5W4S5</accession>
<protein>
    <submittedName>
        <fullName evidence="1">Uncharacterized protein</fullName>
    </submittedName>
</protein>
<evidence type="ECO:0000313" key="1">
    <source>
        <dbReference type="EMBL" id="SFQ14701.1"/>
    </source>
</evidence>
<evidence type="ECO:0000313" key="2">
    <source>
        <dbReference type="Proteomes" id="UP000182624"/>
    </source>
</evidence>
<name>A0A1I5W4S5_9FIRM</name>
<gene>
    <name evidence="1" type="ORF">SAMN04487928_12082</name>
</gene>
<sequence length="53" mass="6155">MQEKKNGVKRLLNAIEQNIDEKNIEILAKLLNYHIPQLKVDIEAISLVTIENR</sequence>
<reference evidence="2" key="1">
    <citation type="submission" date="2016-10" db="EMBL/GenBank/DDBJ databases">
        <authorList>
            <person name="Varghese N."/>
            <person name="Submissions S."/>
        </authorList>
    </citation>
    <scope>NUCLEOTIDE SEQUENCE [LARGE SCALE GENOMIC DNA]</scope>
    <source>
        <strain evidence="2">P18</strain>
    </source>
</reference>
<proteinExistence type="predicted"/>
<organism evidence="1 2">
    <name type="scientific">Butyrivibrio proteoclasticus</name>
    <dbReference type="NCBI Taxonomy" id="43305"/>
    <lineage>
        <taxon>Bacteria</taxon>
        <taxon>Bacillati</taxon>
        <taxon>Bacillota</taxon>
        <taxon>Clostridia</taxon>
        <taxon>Lachnospirales</taxon>
        <taxon>Lachnospiraceae</taxon>
        <taxon>Butyrivibrio</taxon>
    </lineage>
</organism>
<dbReference type="AlphaFoldDB" id="A0A1I5W4S5"/>